<evidence type="ECO:0000313" key="2">
    <source>
        <dbReference type="EMBL" id="MEK0307353.1"/>
    </source>
</evidence>
<reference evidence="2 3" key="1">
    <citation type="submission" date="2024-02" db="EMBL/GenBank/DDBJ databases">
        <title>Bifidobacterium honeyensis sp. nov., isolated from the comb honey.</title>
        <authorList>
            <person name="Liu W."/>
            <person name="Li Y."/>
        </authorList>
    </citation>
    <scope>NUCLEOTIDE SEQUENCE [LARGE SCALE GENOMIC DNA]</scope>
    <source>
        <strain evidence="2 3">IMAU50988</strain>
    </source>
</reference>
<evidence type="ECO:0000313" key="3">
    <source>
        <dbReference type="Proteomes" id="UP001373159"/>
    </source>
</evidence>
<accession>A0ABU8ZQX7</accession>
<evidence type="ECO:0000256" key="1">
    <source>
        <dbReference type="SAM" id="MobiDB-lite"/>
    </source>
</evidence>
<dbReference type="RefSeq" id="WP_340486373.1">
    <property type="nucleotide sequence ID" value="NZ_JBANDZ010000004.1"/>
</dbReference>
<dbReference type="Proteomes" id="UP001373159">
    <property type="component" value="Unassembled WGS sequence"/>
</dbReference>
<keyword evidence="3" id="KW-1185">Reference proteome</keyword>
<proteinExistence type="predicted"/>
<protein>
    <submittedName>
        <fullName evidence="2">Uncharacterized protein</fullName>
    </submittedName>
</protein>
<dbReference type="EMBL" id="JBANBB010000004">
    <property type="protein sequence ID" value="MEK0307353.1"/>
    <property type="molecule type" value="Genomic_DNA"/>
</dbReference>
<name>A0ABU8ZQX7_9BIFI</name>
<gene>
    <name evidence="2" type="ORF">V8P97_07785</name>
</gene>
<sequence>MNGQSGAGRHAGLPPSTLTAEGLSRLHTHTRQQTQRQHNYSHGTDTPALLIAMITPMIETENRKTHHR</sequence>
<organism evidence="2 3">
    <name type="scientific">Bifidobacterium favimelis</name>
    <dbReference type="NCBI Taxonomy" id="3122979"/>
    <lineage>
        <taxon>Bacteria</taxon>
        <taxon>Bacillati</taxon>
        <taxon>Actinomycetota</taxon>
        <taxon>Actinomycetes</taxon>
        <taxon>Bifidobacteriales</taxon>
        <taxon>Bifidobacteriaceae</taxon>
        <taxon>Bifidobacterium</taxon>
    </lineage>
</organism>
<comment type="caution">
    <text evidence="2">The sequence shown here is derived from an EMBL/GenBank/DDBJ whole genome shotgun (WGS) entry which is preliminary data.</text>
</comment>
<feature type="region of interest" description="Disordered" evidence="1">
    <location>
        <begin position="1"/>
        <end position="68"/>
    </location>
</feature>